<accession>A0ABR0IC02</accession>
<feature type="coiled-coil region" evidence="1">
    <location>
        <begin position="191"/>
        <end position="236"/>
    </location>
</feature>
<keyword evidence="3" id="KW-1133">Transmembrane helix</keyword>
<feature type="transmembrane region" description="Helical" evidence="3">
    <location>
        <begin position="291"/>
        <end position="311"/>
    </location>
</feature>
<name>A0ABR0IC02_9PEZI</name>
<sequence length="320" mass="34231">MAMHDNTNGHQNGAEQAQAPAASRLFDWWAALALEKTSGAADVIVARKGLGGLSTPGSHPSARFRSWPATGQKQSSWALPGSESLRPTINTIITSHDRFLFLLVYHLTLQLTTSLCTALLLQHAFLPSITTSQTANTMSYAEVASKGPKQTPEEAAAPQPPQVVVDDSTSTSSLIDVDTPSVRTVPSDFAEQEVKTDTQAARIEREEAEKKARAKAEALRAEADLAKKKAKSKAKKADTWLTKRFENMGDGPAGALAVANLIAVIGLSGWLGFKAWNSYERGRLSWKDVGLGLGLIGAVGAVEGAFTNYLYKAKGKGKEQ</sequence>
<protein>
    <recommendedName>
        <fullName evidence="6">Mitochondrial outer membrane protein OM14 C-terminal domain-containing protein</fullName>
    </recommendedName>
</protein>
<evidence type="ECO:0008006" key="6">
    <source>
        <dbReference type="Google" id="ProtNLM"/>
    </source>
</evidence>
<dbReference type="InterPro" id="IPR039454">
    <property type="entry name" value="OM14"/>
</dbReference>
<feature type="region of interest" description="Disordered" evidence="2">
    <location>
        <begin position="141"/>
        <end position="175"/>
    </location>
</feature>
<dbReference type="Proteomes" id="UP001323617">
    <property type="component" value="Unassembled WGS sequence"/>
</dbReference>
<dbReference type="PANTHER" id="PTHR38402:SF1">
    <property type="entry name" value="MITOCHONDRIAL OUTER MEMBRANE PROTEIN OM14"/>
    <property type="match status" value="1"/>
</dbReference>
<dbReference type="RefSeq" id="XP_062801174.1">
    <property type="nucleotide sequence ID" value="XM_062945240.1"/>
</dbReference>
<keyword evidence="1" id="KW-0175">Coiled coil</keyword>
<keyword evidence="3" id="KW-0812">Transmembrane</keyword>
<gene>
    <name evidence="4" type="ORF">QC764_301130</name>
</gene>
<organism evidence="4 5">
    <name type="scientific">Podospora pseudoanserina</name>
    <dbReference type="NCBI Taxonomy" id="2609844"/>
    <lineage>
        <taxon>Eukaryota</taxon>
        <taxon>Fungi</taxon>
        <taxon>Dikarya</taxon>
        <taxon>Ascomycota</taxon>
        <taxon>Pezizomycotina</taxon>
        <taxon>Sordariomycetes</taxon>
        <taxon>Sordariomycetidae</taxon>
        <taxon>Sordariales</taxon>
        <taxon>Podosporaceae</taxon>
        <taxon>Podospora</taxon>
    </lineage>
</organism>
<evidence type="ECO:0000256" key="1">
    <source>
        <dbReference type="SAM" id="Coils"/>
    </source>
</evidence>
<evidence type="ECO:0000256" key="2">
    <source>
        <dbReference type="SAM" id="MobiDB-lite"/>
    </source>
</evidence>
<keyword evidence="5" id="KW-1185">Reference proteome</keyword>
<evidence type="ECO:0000256" key="3">
    <source>
        <dbReference type="SAM" id="Phobius"/>
    </source>
</evidence>
<reference evidence="4 5" key="1">
    <citation type="journal article" date="2023" name="bioRxiv">
        <title>High-quality genome assemblies of four members of thePodospora anserinaspecies complex.</title>
        <authorList>
            <person name="Ament-Velasquez S.L."/>
            <person name="Vogan A.A."/>
            <person name="Wallerman O."/>
            <person name="Hartmann F."/>
            <person name="Gautier V."/>
            <person name="Silar P."/>
            <person name="Giraud T."/>
            <person name="Johannesson H."/>
        </authorList>
    </citation>
    <scope>NUCLEOTIDE SEQUENCE [LARGE SCALE GENOMIC DNA]</scope>
    <source>
        <strain evidence="4 5">CBS 124.78</strain>
    </source>
</reference>
<evidence type="ECO:0000313" key="5">
    <source>
        <dbReference type="Proteomes" id="UP001323617"/>
    </source>
</evidence>
<dbReference type="EMBL" id="JAFFHC010000003">
    <property type="protein sequence ID" value="KAK4677704.1"/>
    <property type="molecule type" value="Genomic_DNA"/>
</dbReference>
<evidence type="ECO:0000313" key="4">
    <source>
        <dbReference type="EMBL" id="KAK4677704.1"/>
    </source>
</evidence>
<comment type="caution">
    <text evidence="4">The sequence shown here is derived from an EMBL/GenBank/DDBJ whole genome shotgun (WGS) entry which is preliminary data.</text>
</comment>
<feature type="transmembrane region" description="Helical" evidence="3">
    <location>
        <begin position="99"/>
        <end position="121"/>
    </location>
</feature>
<dbReference type="GeneID" id="87966105"/>
<feature type="transmembrane region" description="Helical" evidence="3">
    <location>
        <begin position="253"/>
        <end position="271"/>
    </location>
</feature>
<feature type="compositionally biased region" description="Low complexity" evidence="2">
    <location>
        <begin position="153"/>
        <end position="175"/>
    </location>
</feature>
<dbReference type="PANTHER" id="PTHR38402">
    <property type="entry name" value="MITOCHONDRIAL OUTER MEMBRANE PROTEIN OM14"/>
    <property type="match status" value="1"/>
</dbReference>
<proteinExistence type="predicted"/>
<keyword evidence="3" id="KW-0472">Membrane</keyword>